<dbReference type="GO" id="GO:0034707">
    <property type="term" value="C:chloride channel complex"/>
    <property type="evidence" value="ECO:0007669"/>
    <property type="project" value="UniProtKB-KW"/>
</dbReference>
<dbReference type="AlphaFoldDB" id="A0A5N5SSB9"/>
<feature type="non-terminal residue" evidence="7">
    <location>
        <position position="223"/>
    </location>
</feature>
<dbReference type="InterPro" id="IPR021134">
    <property type="entry name" value="Bestrophin-like"/>
</dbReference>
<accession>A0A5N5SSB9</accession>
<dbReference type="Proteomes" id="UP000326759">
    <property type="component" value="Unassembled WGS sequence"/>
</dbReference>
<keyword evidence="6" id="KW-1003">Cell membrane</keyword>
<dbReference type="OrthoDB" id="201595at2759"/>
<keyword evidence="8" id="KW-1185">Reference proteome</keyword>
<dbReference type="PANTHER" id="PTHR10736">
    <property type="entry name" value="BESTROPHIN"/>
    <property type="match status" value="1"/>
</dbReference>
<gene>
    <name evidence="7" type="primary">BEST2</name>
    <name evidence="7" type="ORF">Anas_11930</name>
</gene>
<keyword evidence="2" id="KW-0812">Transmembrane</keyword>
<evidence type="ECO:0000313" key="8">
    <source>
        <dbReference type="Proteomes" id="UP000326759"/>
    </source>
</evidence>
<reference evidence="7 8" key="1">
    <citation type="journal article" date="2019" name="PLoS Biol.">
        <title>Sex chromosomes control vertical transmission of feminizing Wolbachia symbionts in an isopod.</title>
        <authorList>
            <person name="Becking T."/>
            <person name="Chebbi M.A."/>
            <person name="Giraud I."/>
            <person name="Moumen B."/>
            <person name="Laverre T."/>
            <person name="Caubet Y."/>
            <person name="Peccoud J."/>
            <person name="Gilbert C."/>
            <person name="Cordaux R."/>
        </authorList>
    </citation>
    <scope>NUCLEOTIDE SEQUENCE [LARGE SCALE GENOMIC DNA]</scope>
    <source>
        <strain evidence="7">ANa2</strain>
        <tissue evidence="7">Whole body excluding digestive tract and cuticle</tissue>
    </source>
</reference>
<dbReference type="GO" id="GO:0005254">
    <property type="term" value="F:chloride channel activity"/>
    <property type="evidence" value="ECO:0007669"/>
    <property type="project" value="UniProtKB-KW"/>
</dbReference>
<keyword evidence="6" id="KW-0868">Chloride</keyword>
<evidence type="ECO:0000256" key="2">
    <source>
        <dbReference type="ARBA" id="ARBA00022692"/>
    </source>
</evidence>
<dbReference type="GO" id="GO:0005886">
    <property type="term" value="C:plasma membrane"/>
    <property type="evidence" value="ECO:0007669"/>
    <property type="project" value="UniProtKB-SubCell"/>
</dbReference>
<keyword evidence="6" id="KW-0869">Chloride channel</keyword>
<evidence type="ECO:0000256" key="6">
    <source>
        <dbReference type="RuleBase" id="RU363126"/>
    </source>
</evidence>
<dbReference type="Pfam" id="PF01062">
    <property type="entry name" value="Bestrophin"/>
    <property type="match status" value="1"/>
</dbReference>
<comment type="similarity">
    <text evidence="5 6">Belongs to the anion channel-forming bestrophin (TC 1.A.46) family. Calcium-sensitive chloride channel subfamily.</text>
</comment>
<evidence type="ECO:0000256" key="3">
    <source>
        <dbReference type="ARBA" id="ARBA00022989"/>
    </source>
</evidence>
<evidence type="ECO:0000256" key="4">
    <source>
        <dbReference type="ARBA" id="ARBA00023136"/>
    </source>
</evidence>
<comment type="caution">
    <text evidence="7">The sequence shown here is derived from an EMBL/GenBank/DDBJ whole genome shotgun (WGS) entry which is preliminary data.</text>
</comment>
<evidence type="ECO:0000313" key="7">
    <source>
        <dbReference type="EMBL" id="KAB7497081.1"/>
    </source>
</evidence>
<keyword evidence="6" id="KW-0406">Ion transport</keyword>
<dbReference type="PANTHER" id="PTHR10736:SF65">
    <property type="entry name" value="BESTROPHIN 1, ISOFORM C-RELATED"/>
    <property type="match status" value="1"/>
</dbReference>
<keyword evidence="6" id="KW-0407">Ion channel</keyword>
<evidence type="ECO:0000256" key="1">
    <source>
        <dbReference type="ARBA" id="ARBA00004370"/>
    </source>
</evidence>
<comment type="function">
    <text evidence="6">Forms chloride channels.</text>
</comment>
<dbReference type="EMBL" id="SEYY01020714">
    <property type="protein sequence ID" value="KAB7497081.1"/>
    <property type="molecule type" value="Genomic_DNA"/>
</dbReference>
<keyword evidence="4" id="KW-0472">Membrane</keyword>
<evidence type="ECO:0000256" key="5">
    <source>
        <dbReference type="ARBA" id="ARBA00034769"/>
    </source>
</evidence>
<name>A0A5N5SSB9_9CRUS</name>
<dbReference type="InterPro" id="IPR000615">
    <property type="entry name" value="Bestrophin"/>
</dbReference>
<protein>
    <recommendedName>
        <fullName evidence="6">Bestrophin homolog</fullName>
    </recommendedName>
</protein>
<sequence>MTEDIMFYYYVNISNLTFFPRKVFRPKALEMIKLFIRLFEQIALYCRSYVDSIPVTFVLGRSYSDDEKNDRSLREFGFCFDPSDDFTQDAEEVPHFRPFDNRRASSPPTPITKHDITDIVTNNINIFIDNNFSSLLLIFRFNHRYLLDTEKNLLEATIKDANGNIYWVPLVWAVSLIESARKEYYIKNDLAVQVVLKEINIFRGKCGSLLSYDRISIPLVYTQ</sequence>
<comment type="subcellular location">
    <subcellularLocation>
        <location evidence="6">Cell membrane</location>
        <topology evidence="6">Multi-pass membrane protein</topology>
    </subcellularLocation>
    <subcellularLocation>
        <location evidence="1">Membrane</location>
    </subcellularLocation>
</comment>
<keyword evidence="6" id="KW-0813">Transport</keyword>
<proteinExistence type="inferred from homology"/>
<organism evidence="7 8">
    <name type="scientific">Armadillidium nasatum</name>
    <dbReference type="NCBI Taxonomy" id="96803"/>
    <lineage>
        <taxon>Eukaryota</taxon>
        <taxon>Metazoa</taxon>
        <taxon>Ecdysozoa</taxon>
        <taxon>Arthropoda</taxon>
        <taxon>Crustacea</taxon>
        <taxon>Multicrustacea</taxon>
        <taxon>Malacostraca</taxon>
        <taxon>Eumalacostraca</taxon>
        <taxon>Peracarida</taxon>
        <taxon>Isopoda</taxon>
        <taxon>Oniscidea</taxon>
        <taxon>Crinocheta</taxon>
        <taxon>Armadillidiidae</taxon>
        <taxon>Armadillidium</taxon>
    </lineage>
</organism>
<keyword evidence="3" id="KW-1133">Transmembrane helix</keyword>